<reference evidence="2" key="1">
    <citation type="submission" date="2016-01" db="EMBL/GenBank/DDBJ databases">
        <authorList>
            <person name="Peeters C."/>
        </authorList>
    </citation>
    <scope>NUCLEOTIDE SEQUENCE</scope>
    <source>
        <strain evidence="2">LMG 29321</strain>
    </source>
</reference>
<dbReference type="EMBL" id="FCOX02000091">
    <property type="protein sequence ID" value="SAL05794.1"/>
    <property type="molecule type" value="Genomic_DNA"/>
</dbReference>
<evidence type="ECO:0000256" key="1">
    <source>
        <dbReference type="SAM" id="MobiDB-lite"/>
    </source>
</evidence>
<sequence length="353" mass="39195">MTTTFQKVQGVTPLVFRPEIIKELHRIGDAPVAPPVKLRPQIFLVEQYKLVSFKGDLARDDMINSFSISPNSEFTYTLITKTSTTTSNELTTTVMESQDSTAANQFNKSMKDSADSKYGQDSSNYQLDANFHGEAQMGFGGGSADASLNVKGGSQDVRQELAKSAESAIDSQISSTNQFRTQKAVSGTQSTQMTNSTETRSEKKTRNDTSNPVNIGVFQLKEETITLLCLVDVLIEFRNTDPAKNLSVPVREIDALLNKVVGSVDMRKSLKAQILETLQSVRDYQDQPHSLLIPDQLNPSNLAVNQRLESTYELKSPDGSTRRKLVAPGIIIRDYKRYLRKPCTTVELRLDTI</sequence>
<dbReference type="AlphaFoldDB" id="A0A158EG54"/>
<comment type="caution">
    <text evidence="2">The sequence shown here is derived from an EMBL/GenBank/DDBJ whole genome shotgun (WGS) entry which is preliminary data.</text>
</comment>
<gene>
    <name evidence="2" type="ORF">AWB78_07704</name>
</gene>
<dbReference type="Proteomes" id="UP000071859">
    <property type="component" value="Unassembled WGS sequence"/>
</dbReference>
<dbReference type="RefSeq" id="WP_062611818.1">
    <property type="nucleotide sequence ID" value="NZ_FCOX02000091.1"/>
</dbReference>
<keyword evidence="3" id="KW-1185">Reference proteome</keyword>
<proteinExistence type="predicted"/>
<feature type="compositionally biased region" description="Polar residues" evidence="1">
    <location>
        <begin position="169"/>
        <end position="198"/>
    </location>
</feature>
<dbReference type="OrthoDB" id="8482194at2"/>
<organism evidence="2 3">
    <name type="scientific">Caballeronia calidae</name>
    <dbReference type="NCBI Taxonomy" id="1777139"/>
    <lineage>
        <taxon>Bacteria</taxon>
        <taxon>Pseudomonadati</taxon>
        <taxon>Pseudomonadota</taxon>
        <taxon>Betaproteobacteria</taxon>
        <taxon>Burkholderiales</taxon>
        <taxon>Burkholderiaceae</taxon>
        <taxon>Caballeronia</taxon>
    </lineage>
</organism>
<protein>
    <submittedName>
        <fullName evidence="2">Uncharacterized protein</fullName>
    </submittedName>
</protein>
<evidence type="ECO:0000313" key="3">
    <source>
        <dbReference type="Proteomes" id="UP000071859"/>
    </source>
</evidence>
<name>A0A158EG54_9BURK</name>
<evidence type="ECO:0000313" key="2">
    <source>
        <dbReference type="EMBL" id="SAL05794.1"/>
    </source>
</evidence>
<feature type="region of interest" description="Disordered" evidence="1">
    <location>
        <begin position="168"/>
        <end position="210"/>
    </location>
</feature>
<accession>A0A158EG54</accession>